<feature type="domain" description="Multidrug export protein EmrA/FarA alpha-helical hairpin" evidence="4">
    <location>
        <begin position="91"/>
        <end position="212"/>
    </location>
</feature>
<keyword evidence="3" id="KW-1133">Transmembrane helix</keyword>
<keyword evidence="3" id="KW-0812">Transmembrane</keyword>
<comment type="subcellular location">
    <subcellularLocation>
        <location evidence="1">Cell envelope</location>
    </subcellularLocation>
</comment>
<name>A0A2S7EP53_9XANT</name>
<dbReference type="GO" id="GO:0030313">
    <property type="term" value="C:cell envelope"/>
    <property type="evidence" value="ECO:0007669"/>
    <property type="project" value="UniProtKB-SubCell"/>
</dbReference>
<dbReference type="Gene3D" id="2.40.30.170">
    <property type="match status" value="1"/>
</dbReference>
<dbReference type="PANTHER" id="PTHR30386">
    <property type="entry name" value="MEMBRANE FUSION SUBUNIT OF EMRAB-TOLC MULTIDRUG EFFLUX PUMP"/>
    <property type="match status" value="1"/>
</dbReference>
<dbReference type="PANTHER" id="PTHR30386:SF19">
    <property type="entry name" value="MULTIDRUG EXPORT PROTEIN EMRA-RELATED"/>
    <property type="match status" value="1"/>
</dbReference>
<feature type="transmembrane region" description="Helical" evidence="3">
    <location>
        <begin position="20"/>
        <end position="40"/>
    </location>
</feature>
<dbReference type="InterPro" id="IPR050739">
    <property type="entry name" value="MFP"/>
</dbReference>
<dbReference type="SUPFAM" id="SSF111369">
    <property type="entry name" value="HlyD-like secretion proteins"/>
    <property type="match status" value="2"/>
</dbReference>
<feature type="coiled-coil region" evidence="2">
    <location>
        <begin position="156"/>
        <end position="183"/>
    </location>
</feature>
<proteinExistence type="predicted"/>
<dbReference type="AlphaFoldDB" id="A0A2S7EP53"/>
<keyword evidence="6" id="KW-1185">Reference proteome</keyword>
<evidence type="ECO:0000259" key="4">
    <source>
        <dbReference type="Pfam" id="PF25885"/>
    </source>
</evidence>
<dbReference type="Proteomes" id="UP000238261">
    <property type="component" value="Unassembled WGS sequence"/>
</dbReference>
<sequence length="384" mass="40415">MTDTSSSRTVDPTAVRRKRLLFLGCGIGMAALGWAAYSWLSDGNSRSTDDAYVNGHVVTVTPQVAGTVIHIAADNADRVIAGTPLVEIDTTDARVELAAAEANLARAVRNVRGLFASDARFGAEISVAQANLDKTRADFQQRQAIAGTGAVTDEDVRHARDAVRSAEANLAAAREARAQAFAQTSGVTLASHPEVQAAAERVRAAALALARTRVVAPVSGMVAQRSVQLGRRVAPGDRLMAVVPLDGLWIDANFKEVQLDGICPGQPATVTADIYGRHVIYHGRVSDIEAGSGASFALLPAQNATGNWIKVVQRVPVRIRLDPAELARSPLRIGLSAKVAVDASHCDSNTRPAAPQSEEVALYSEQQRDADAIVARIIAASIGG</sequence>
<dbReference type="OrthoDB" id="9811754at2"/>
<keyword evidence="3" id="KW-0472">Membrane</keyword>
<evidence type="ECO:0000256" key="3">
    <source>
        <dbReference type="SAM" id="Phobius"/>
    </source>
</evidence>
<dbReference type="RefSeq" id="WP_046980528.1">
    <property type="nucleotide sequence ID" value="NZ_CP043476.1"/>
</dbReference>
<evidence type="ECO:0000256" key="1">
    <source>
        <dbReference type="ARBA" id="ARBA00004196"/>
    </source>
</evidence>
<evidence type="ECO:0000313" key="5">
    <source>
        <dbReference type="EMBL" id="PPU94031.1"/>
    </source>
</evidence>
<protein>
    <submittedName>
        <fullName evidence="5">EmrA/EmrK family multidrug efflux transporter periplasmic adaptor subunit</fullName>
    </submittedName>
</protein>
<dbReference type="InterPro" id="IPR058633">
    <property type="entry name" value="EmrA/FarA_HH"/>
</dbReference>
<dbReference type="EMBL" id="MDEG01000040">
    <property type="protein sequence ID" value="PPU94031.1"/>
    <property type="molecule type" value="Genomic_DNA"/>
</dbReference>
<accession>A0A2S7EP53</accession>
<dbReference type="Pfam" id="PF25885">
    <property type="entry name" value="HH_EMRA"/>
    <property type="match status" value="1"/>
</dbReference>
<reference evidence="6" key="1">
    <citation type="submission" date="2016-08" db="EMBL/GenBank/DDBJ databases">
        <authorList>
            <person name="Merda D."/>
            <person name="Briand M."/>
            <person name="Taghouti G."/>
            <person name="Carrere S."/>
            <person name="Gouzy J."/>
            <person name="Portier P."/>
            <person name="Jacques M.-A."/>
            <person name="Fischer-Le Saux M."/>
        </authorList>
    </citation>
    <scope>NUCLEOTIDE SEQUENCE [LARGE SCALE GENOMIC DNA]</scope>
    <source>
        <strain evidence="6">CFBP1156</strain>
    </source>
</reference>
<evidence type="ECO:0000256" key="2">
    <source>
        <dbReference type="SAM" id="Coils"/>
    </source>
</evidence>
<comment type="caution">
    <text evidence="5">The sequence shown here is derived from an EMBL/GenBank/DDBJ whole genome shotgun (WGS) entry which is preliminary data.</text>
</comment>
<dbReference type="GO" id="GO:0055085">
    <property type="term" value="P:transmembrane transport"/>
    <property type="evidence" value="ECO:0007669"/>
    <property type="project" value="InterPro"/>
</dbReference>
<keyword evidence="2" id="KW-0175">Coiled coil</keyword>
<organism evidence="5 6">
    <name type="scientific">Xanthomonas hyacinthi</name>
    <dbReference type="NCBI Taxonomy" id="56455"/>
    <lineage>
        <taxon>Bacteria</taxon>
        <taxon>Pseudomonadati</taxon>
        <taxon>Pseudomonadota</taxon>
        <taxon>Gammaproteobacteria</taxon>
        <taxon>Lysobacterales</taxon>
        <taxon>Lysobacteraceae</taxon>
        <taxon>Xanthomonas</taxon>
    </lineage>
</organism>
<gene>
    <name evidence="5" type="ORF">XhyaCFBP1156_20470</name>
</gene>
<evidence type="ECO:0000313" key="6">
    <source>
        <dbReference type="Proteomes" id="UP000238261"/>
    </source>
</evidence>